<dbReference type="GO" id="GO:0007288">
    <property type="term" value="P:sperm axoneme assembly"/>
    <property type="evidence" value="ECO:0007669"/>
    <property type="project" value="TreeGrafter"/>
</dbReference>
<dbReference type="PANTHER" id="PTHR46540:SF1">
    <property type="entry name" value="TETRATRICOPEPTIDE REPEAT PROTEIN 12"/>
    <property type="match status" value="1"/>
</dbReference>
<dbReference type="AlphaFoldDB" id="A0A8C6T6I2"/>
<name>A0A8C6T6I2_9GOBI</name>
<dbReference type="GO" id="GO:0070286">
    <property type="term" value="P:axonemal dynein complex assembly"/>
    <property type="evidence" value="ECO:0007669"/>
    <property type="project" value="TreeGrafter"/>
</dbReference>
<protein>
    <submittedName>
        <fullName evidence="1">Uncharacterized protein</fullName>
    </submittedName>
</protein>
<dbReference type="SUPFAM" id="SSF48371">
    <property type="entry name" value="ARM repeat"/>
    <property type="match status" value="1"/>
</dbReference>
<keyword evidence="2" id="KW-1185">Reference proteome</keyword>
<dbReference type="Gene3D" id="1.25.10.10">
    <property type="entry name" value="Leucine-rich Repeat Variant"/>
    <property type="match status" value="1"/>
</dbReference>
<proteinExistence type="predicted"/>
<accession>A0A8C6T6I2</accession>
<dbReference type="Proteomes" id="UP000694523">
    <property type="component" value="Unplaced"/>
</dbReference>
<dbReference type="InterPro" id="IPR011989">
    <property type="entry name" value="ARM-like"/>
</dbReference>
<dbReference type="GO" id="GO:0005813">
    <property type="term" value="C:centrosome"/>
    <property type="evidence" value="ECO:0007669"/>
    <property type="project" value="TreeGrafter"/>
</dbReference>
<dbReference type="GO" id="GO:0005737">
    <property type="term" value="C:cytoplasm"/>
    <property type="evidence" value="ECO:0007669"/>
    <property type="project" value="TreeGrafter"/>
</dbReference>
<evidence type="ECO:0000313" key="1">
    <source>
        <dbReference type="Ensembl" id="ENSNMLP00000015393.1"/>
    </source>
</evidence>
<reference evidence="1" key="1">
    <citation type="submission" date="2025-08" db="UniProtKB">
        <authorList>
            <consortium name="Ensembl"/>
        </authorList>
    </citation>
    <scope>IDENTIFICATION</scope>
</reference>
<evidence type="ECO:0000313" key="2">
    <source>
        <dbReference type="Proteomes" id="UP000694523"/>
    </source>
</evidence>
<dbReference type="InterPro" id="IPR043195">
    <property type="entry name" value="TTC12"/>
</dbReference>
<reference evidence="1" key="2">
    <citation type="submission" date="2025-09" db="UniProtKB">
        <authorList>
            <consortium name="Ensembl"/>
        </authorList>
    </citation>
    <scope>IDENTIFICATION</scope>
</reference>
<dbReference type="Ensembl" id="ENSNMLT00000017290.1">
    <property type="protein sequence ID" value="ENSNMLP00000015393.1"/>
    <property type="gene ID" value="ENSNMLG00000010207.1"/>
</dbReference>
<dbReference type="InterPro" id="IPR016024">
    <property type="entry name" value="ARM-type_fold"/>
</dbReference>
<organism evidence="1 2">
    <name type="scientific">Neogobius melanostomus</name>
    <name type="common">round goby</name>
    <dbReference type="NCBI Taxonomy" id="47308"/>
    <lineage>
        <taxon>Eukaryota</taxon>
        <taxon>Metazoa</taxon>
        <taxon>Chordata</taxon>
        <taxon>Craniata</taxon>
        <taxon>Vertebrata</taxon>
        <taxon>Euteleostomi</taxon>
        <taxon>Actinopterygii</taxon>
        <taxon>Neopterygii</taxon>
        <taxon>Teleostei</taxon>
        <taxon>Neoteleostei</taxon>
        <taxon>Acanthomorphata</taxon>
        <taxon>Gobiaria</taxon>
        <taxon>Gobiiformes</taxon>
        <taxon>Gobioidei</taxon>
        <taxon>Gobiidae</taxon>
        <taxon>Benthophilinae</taxon>
        <taxon>Neogobiini</taxon>
        <taxon>Neogobius</taxon>
    </lineage>
</organism>
<sequence>MFCRHLRTGLTEAVTAPLINMLDNIESHQPVLPAMLSVIGSVAQDDIIRHKLSHDSDCWKAFPAAINWCAAFQCKGILYPLLGLMINLSISPSAAVKEHAVSVCECCLDMLTDGDGGVVTRAAGVLSHVLSQSSEAVECAVQRGVVRSMLRLLKGTGKCATKYAIRTLTVCTAASHFAREELVKADKKLSILRALLQSGCDEIVSGNAALCMAHCLELDGLASKLLDTDTVPVLLCHAAADTKRTAVQQNAAIALGKLCRLEPRHMEKLRELHGLEILLSCAKTLE</sequence>
<dbReference type="PANTHER" id="PTHR46540">
    <property type="entry name" value="TETRATRICOPEPTIDE REPEAT PROTEIN 12"/>
    <property type="match status" value="1"/>
</dbReference>